<keyword evidence="2" id="KW-1185">Reference proteome</keyword>
<accession>H2XU10</accession>
<protein>
    <submittedName>
        <fullName evidence="1">Uncharacterized protein</fullName>
    </submittedName>
</protein>
<organism evidence="1 2">
    <name type="scientific">Ciona intestinalis</name>
    <name type="common">Transparent sea squirt</name>
    <name type="synonym">Ascidia intestinalis</name>
    <dbReference type="NCBI Taxonomy" id="7719"/>
    <lineage>
        <taxon>Eukaryota</taxon>
        <taxon>Metazoa</taxon>
        <taxon>Chordata</taxon>
        <taxon>Tunicata</taxon>
        <taxon>Ascidiacea</taxon>
        <taxon>Phlebobranchia</taxon>
        <taxon>Cionidae</taxon>
        <taxon>Ciona</taxon>
    </lineage>
</organism>
<reference evidence="1" key="3">
    <citation type="submission" date="2025-09" db="UniProtKB">
        <authorList>
            <consortium name="Ensembl"/>
        </authorList>
    </citation>
    <scope>IDENTIFICATION</scope>
</reference>
<dbReference type="Proteomes" id="UP000008144">
    <property type="component" value="Unassembled WGS sequence"/>
</dbReference>
<name>H2XU10_CIOIN</name>
<dbReference type="InParanoid" id="H2XU10"/>
<dbReference type="HOGENOM" id="CLU_3394028_0_0_1"/>
<evidence type="ECO:0000313" key="2">
    <source>
        <dbReference type="Proteomes" id="UP000008144"/>
    </source>
</evidence>
<reference evidence="2" key="1">
    <citation type="journal article" date="2002" name="Science">
        <title>The draft genome of Ciona intestinalis: insights into chordate and vertebrate origins.</title>
        <authorList>
            <person name="Dehal P."/>
            <person name="Satou Y."/>
            <person name="Campbell R.K."/>
            <person name="Chapman J."/>
            <person name="Degnan B."/>
            <person name="De Tomaso A."/>
            <person name="Davidson B."/>
            <person name="Di Gregorio A."/>
            <person name="Gelpke M."/>
            <person name="Goodstein D.M."/>
            <person name="Harafuji N."/>
            <person name="Hastings K.E."/>
            <person name="Ho I."/>
            <person name="Hotta K."/>
            <person name="Huang W."/>
            <person name="Kawashima T."/>
            <person name="Lemaire P."/>
            <person name="Martinez D."/>
            <person name="Meinertzhagen I.A."/>
            <person name="Necula S."/>
            <person name="Nonaka M."/>
            <person name="Putnam N."/>
            <person name="Rash S."/>
            <person name="Saiga H."/>
            <person name="Satake M."/>
            <person name="Terry A."/>
            <person name="Yamada L."/>
            <person name="Wang H.G."/>
            <person name="Awazu S."/>
            <person name="Azumi K."/>
            <person name="Boore J."/>
            <person name="Branno M."/>
            <person name="Chin-Bow S."/>
            <person name="DeSantis R."/>
            <person name="Doyle S."/>
            <person name="Francino P."/>
            <person name="Keys D.N."/>
            <person name="Haga S."/>
            <person name="Hayashi H."/>
            <person name="Hino K."/>
            <person name="Imai K.S."/>
            <person name="Inaba K."/>
            <person name="Kano S."/>
            <person name="Kobayashi K."/>
            <person name="Kobayashi M."/>
            <person name="Lee B.I."/>
            <person name="Makabe K.W."/>
            <person name="Manohar C."/>
            <person name="Matassi G."/>
            <person name="Medina M."/>
            <person name="Mochizuki Y."/>
            <person name="Mount S."/>
            <person name="Morishita T."/>
            <person name="Miura S."/>
            <person name="Nakayama A."/>
            <person name="Nishizaka S."/>
            <person name="Nomoto H."/>
            <person name="Ohta F."/>
            <person name="Oishi K."/>
            <person name="Rigoutsos I."/>
            <person name="Sano M."/>
            <person name="Sasaki A."/>
            <person name="Sasakura Y."/>
            <person name="Shoguchi E."/>
            <person name="Shin-i T."/>
            <person name="Spagnuolo A."/>
            <person name="Stainier D."/>
            <person name="Suzuki M.M."/>
            <person name="Tassy O."/>
            <person name="Takatori N."/>
            <person name="Tokuoka M."/>
            <person name="Yagi K."/>
            <person name="Yoshizaki F."/>
            <person name="Wada S."/>
            <person name="Zhang C."/>
            <person name="Hyatt P.D."/>
            <person name="Larimer F."/>
            <person name="Detter C."/>
            <person name="Doggett N."/>
            <person name="Glavina T."/>
            <person name="Hawkins T."/>
            <person name="Richardson P."/>
            <person name="Lucas S."/>
            <person name="Kohara Y."/>
            <person name="Levine M."/>
            <person name="Satoh N."/>
            <person name="Rokhsar D.S."/>
        </authorList>
    </citation>
    <scope>NUCLEOTIDE SEQUENCE [LARGE SCALE GENOMIC DNA]</scope>
</reference>
<evidence type="ECO:0000313" key="1">
    <source>
        <dbReference type="Ensembl" id="ENSCINP00000033144.1"/>
    </source>
</evidence>
<dbReference type="AlphaFoldDB" id="H2XU10"/>
<proteinExistence type="predicted"/>
<sequence length="32" mass="3770">KLKGKTSLTNYWNQSKNKTWRVILLSAMFLSL</sequence>
<reference evidence="1" key="2">
    <citation type="submission" date="2025-08" db="UniProtKB">
        <authorList>
            <consortium name="Ensembl"/>
        </authorList>
    </citation>
    <scope>IDENTIFICATION</scope>
</reference>
<dbReference type="Ensembl" id="ENSCINT00000034321.1">
    <property type="protein sequence ID" value="ENSCINP00000033144.1"/>
    <property type="gene ID" value="ENSCING00000023611.1"/>
</dbReference>